<comment type="caution">
    <text evidence="1">The sequence shown here is derived from an EMBL/GenBank/DDBJ whole genome shotgun (WGS) entry which is preliminary data.</text>
</comment>
<dbReference type="AlphaFoldDB" id="A0A9P5PCG1"/>
<dbReference type="EMBL" id="JADNRY010000234">
    <property type="protein sequence ID" value="KAF9060637.1"/>
    <property type="molecule type" value="Genomic_DNA"/>
</dbReference>
<evidence type="ECO:0000313" key="2">
    <source>
        <dbReference type="Proteomes" id="UP000772434"/>
    </source>
</evidence>
<organism evidence="1 2">
    <name type="scientific">Rhodocollybia butyracea</name>
    <dbReference type="NCBI Taxonomy" id="206335"/>
    <lineage>
        <taxon>Eukaryota</taxon>
        <taxon>Fungi</taxon>
        <taxon>Dikarya</taxon>
        <taxon>Basidiomycota</taxon>
        <taxon>Agaricomycotina</taxon>
        <taxon>Agaricomycetes</taxon>
        <taxon>Agaricomycetidae</taxon>
        <taxon>Agaricales</taxon>
        <taxon>Marasmiineae</taxon>
        <taxon>Omphalotaceae</taxon>
        <taxon>Rhodocollybia</taxon>
    </lineage>
</organism>
<gene>
    <name evidence="1" type="ORF">BDP27DRAFT_1429862</name>
</gene>
<keyword evidence="2" id="KW-1185">Reference proteome</keyword>
<dbReference type="Proteomes" id="UP000772434">
    <property type="component" value="Unassembled WGS sequence"/>
</dbReference>
<reference evidence="1" key="1">
    <citation type="submission" date="2020-11" db="EMBL/GenBank/DDBJ databases">
        <authorList>
            <consortium name="DOE Joint Genome Institute"/>
            <person name="Ahrendt S."/>
            <person name="Riley R."/>
            <person name="Andreopoulos W."/>
            <person name="Labutti K."/>
            <person name="Pangilinan J."/>
            <person name="Ruiz-Duenas F.J."/>
            <person name="Barrasa J.M."/>
            <person name="Sanchez-Garcia M."/>
            <person name="Camarero S."/>
            <person name="Miyauchi S."/>
            <person name="Serrano A."/>
            <person name="Linde D."/>
            <person name="Babiker R."/>
            <person name="Drula E."/>
            <person name="Ayuso-Fernandez I."/>
            <person name="Pacheco R."/>
            <person name="Padilla G."/>
            <person name="Ferreira P."/>
            <person name="Barriuso J."/>
            <person name="Kellner H."/>
            <person name="Castanera R."/>
            <person name="Alfaro M."/>
            <person name="Ramirez L."/>
            <person name="Pisabarro A.G."/>
            <person name="Kuo A."/>
            <person name="Tritt A."/>
            <person name="Lipzen A."/>
            <person name="He G."/>
            <person name="Yan M."/>
            <person name="Ng V."/>
            <person name="Cullen D."/>
            <person name="Martin F."/>
            <person name="Rosso M.-N."/>
            <person name="Henrissat B."/>
            <person name="Hibbett D."/>
            <person name="Martinez A.T."/>
            <person name="Grigoriev I.V."/>
        </authorList>
    </citation>
    <scope>NUCLEOTIDE SEQUENCE</scope>
    <source>
        <strain evidence="1">AH 40177</strain>
    </source>
</reference>
<evidence type="ECO:0000313" key="1">
    <source>
        <dbReference type="EMBL" id="KAF9060637.1"/>
    </source>
</evidence>
<name>A0A9P5PCG1_9AGAR</name>
<accession>A0A9P5PCG1</accession>
<sequence>MHFTGSLGSKWLNTYTDVANDVSGTFGKGMDYQQGGILENRGPSIDLLASKCARKERSAGYSWRIFVNHTTRQRILVPLVLIDLIPPKRWDTVFVILSTMDAASEVRHNVWTSKSFDSCASDVAGINSPEHLPALYNIDAANVGRKRPDAARVFKTLDLRIPKLR</sequence>
<protein>
    <submittedName>
        <fullName evidence="1">Uncharacterized protein</fullName>
    </submittedName>
</protein>
<proteinExistence type="predicted"/>